<evidence type="ECO:0000313" key="2">
    <source>
        <dbReference type="Proteomes" id="UP000624041"/>
    </source>
</evidence>
<gene>
    <name evidence="1" type="ORF">GCM10007971_25690</name>
</gene>
<evidence type="ECO:0000313" key="1">
    <source>
        <dbReference type="EMBL" id="GGN61034.1"/>
    </source>
</evidence>
<proteinExistence type="predicted"/>
<comment type="caution">
    <text evidence="1">The sequence shown here is derived from an EMBL/GenBank/DDBJ whole genome shotgun (WGS) entry which is preliminary data.</text>
</comment>
<dbReference type="AlphaFoldDB" id="A0A918D355"/>
<sequence>MVIDLEESAEVPEGKEVELLYAEADGVFIRGTEKKKSHEVSHAIVYEGWDKSIFAQSESDHDD</sequence>
<protein>
    <submittedName>
        <fullName evidence="1">Uncharacterized protein</fullName>
    </submittedName>
</protein>
<organism evidence="1 2">
    <name type="scientific">Oceanobacillus indicireducens</name>
    <dbReference type="NCBI Taxonomy" id="1004261"/>
    <lineage>
        <taxon>Bacteria</taxon>
        <taxon>Bacillati</taxon>
        <taxon>Bacillota</taxon>
        <taxon>Bacilli</taxon>
        <taxon>Bacillales</taxon>
        <taxon>Bacillaceae</taxon>
        <taxon>Oceanobacillus</taxon>
    </lineage>
</organism>
<reference evidence="1" key="2">
    <citation type="submission" date="2020-09" db="EMBL/GenBank/DDBJ databases">
        <authorList>
            <person name="Sun Q."/>
            <person name="Ohkuma M."/>
        </authorList>
    </citation>
    <scope>NUCLEOTIDE SEQUENCE</scope>
    <source>
        <strain evidence="1">JCM 17251</strain>
    </source>
</reference>
<dbReference type="EMBL" id="BMOS01000018">
    <property type="protein sequence ID" value="GGN61034.1"/>
    <property type="molecule type" value="Genomic_DNA"/>
</dbReference>
<reference evidence="1" key="1">
    <citation type="journal article" date="2014" name="Int. J. Syst. Evol. Microbiol.">
        <title>Complete genome sequence of Corynebacterium casei LMG S-19264T (=DSM 44701T), isolated from a smear-ripened cheese.</title>
        <authorList>
            <consortium name="US DOE Joint Genome Institute (JGI-PGF)"/>
            <person name="Walter F."/>
            <person name="Albersmeier A."/>
            <person name="Kalinowski J."/>
            <person name="Ruckert C."/>
        </authorList>
    </citation>
    <scope>NUCLEOTIDE SEQUENCE</scope>
    <source>
        <strain evidence="1">JCM 17251</strain>
    </source>
</reference>
<dbReference type="Proteomes" id="UP000624041">
    <property type="component" value="Unassembled WGS sequence"/>
</dbReference>
<accession>A0A918D355</accession>
<dbReference type="RefSeq" id="WP_188857947.1">
    <property type="nucleotide sequence ID" value="NZ_BMOS01000018.1"/>
</dbReference>
<name>A0A918D355_9BACI</name>
<keyword evidence="2" id="KW-1185">Reference proteome</keyword>